<dbReference type="CDD" id="cd02012">
    <property type="entry name" value="TPP_TK"/>
    <property type="match status" value="1"/>
</dbReference>
<dbReference type="STRING" id="1246637.MTBBW1_2560024"/>
<protein>
    <submittedName>
        <fullName evidence="2">Putative transketolase N-terminal section</fullName>
        <ecNumber evidence="2">2.2.1.1</ecNumber>
    </submittedName>
</protein>
<organism evidence="2 3">
    <name type="scientific">Desulfamplus magnetovallimortis</name>
    <dbReference type="NCBI Taxonomy" id="1246637"/>
    <lineage>
        <taxon>Bacteria</taxon>
        <taxon>Pseudomonadati</taxon>
        <taxon>Thermodesulfobacteriota</taxon>
        <taxon>Desulfobacteria</taxon>
        <taxon>Desulfobacterales</taxon>
        <taxon>Desulfobacteraceae</taxon>
        <taxon>Desulfamplus</taxon>
    </lineage>
</organism>
<dbReference type="GO" id="GO:0004802">
    <property type="term" value="F:transketolase activity"/>
    <property type="evidence" value="ECO:0007669"/>
    <property type="project" value="UniProtKB-EC"/>
</dbReference>
<dbReference type="Proteomes" id="UP000191931">
    <property type="component" value="Unassembled WGS sequence"/>
</dbReference>
<keyword evidence="2" id="KW-0808">Transferase</keyword>
<dbReference type="PANTHER" id="PTHR47514">
    <property type="entry name" value="TRANSKETOLASE N-TERMINAL SECTION-RELATED"/>
    <property type="match status" value="1"/>
</dbReference>
<name>A0A1W1HEY6_9BACT</name>
<evidence type="ECO:0000313" key="2">
    <source>
        <dbReference type="EMBL" id="SLM30983.1"/>
    </source>
</evidence>
<dbReference type="EMBL" id="FWEV01000175">
    <property type="protein sequence ID" value="SLM30983.1"/>
    <property type="molecule type" value="Genomic_DNA"/>
</dbReference>
<dbReference type="AlphaFoldDB" id="A0A1W1HEY6"/>
<evidence type="ECO:0000259" key="1">
    <source>
        <dbReference type="Pfam" id="PF00456"/>
    </source>
</evidence>
<gene>
    <name evidence="2" type="ORF">MTBBW1_2560024</name>
</gene>
<dbReference type="Pfam" id="PF00456">
    <property type="entry name" value="Transketolase_N"/>
    <property type="match status" value="1"/>
</dbReference>
<reference evidence="2 3" key="1">
    <citation type="submission" date="2017-03" db="EMBL/GenBank/DDBJ databases">
        <authorList>
            <person name="Afonso C.L."/>
            <person name="Miller P.J."/>
            <person name="Scott M.A."/>
            <person name="Spackman E."/>
            <person name="Goraichik I."/>
            <person name="Dimitrov K.M."/>
            <person name="Suarez D.L."/>
            <person name="Swayne D.E."/>
        </authorList>
    </citation>
    <scope>NUCLEOTIDE SEQUENCE [LARGE SCALE GENOMIC DNA]</scope>
    <source>
        <strain evidence="2">PRJEB14757</strain>
    </source>
</reference>
<dbReference type="PANTHER" id="PTHR47514:SF2">
    <property type="entry name" value="TRANSKETOLASE"/>
    <property type="match status" value="1"/>
</dbReference>
<dbReference type="SUPFAM" id="SSF52518">
    <property type="entry name" value="Thiamin diphosphate-binding fold (THDP-binding)"/>
    <property type="match status" value="1"/>
</dbReference>
<sequence length="225" mass="24970">MQYRSNEPNWDDRDRFILSKGHGCLALYVMLEEKGFISPKDLKKFCAFDGILGGHPERSKIPGVEASTGSLGHGLSIGIGMALRARMDQKGYRVFVVAGDGECNEGSIWEAALCASKHRLDNLTLIIDYNHMQSYGLTEQIFPLEPLSEKLKAFNFSVKEIDGHDVNALKEKLSSLPFSLHKKPSALICHTVKGKGISGVEHNLKWHHSNKVDSELAQKLIQGIL</sequence>
<dbReference type="EC" id="2.2.1.1" evidence="2"/>
<accession>A0A1W1HEY6</accession>
<proteinExistence type="predicted"/>
<feature type="domain" description="Transketolase N-terminal" evidence="1">
    <location>
        <begin position="4"/>
        <end position="216"/>
    </location>
</feature>
<dbReference type="InterPro" id="IPR029061">
    <property type="entry name" value="THDP-binding"/>
</dbReference>
<evidence type="ECO:0000313" key="3">
    <source>
        <dbReference type="Proteomes" id="UP000191931"/>
    </source>
</evidence>
<keyword evidence="3" id="KW-1185">Reference proteome</keyword>
<dbReference type="InterPro" id="IPR005474">
    <property type="entry name" value="Transketolase_N"/>
</dbReference>
<dbReference type="Gene3D" id="3.40.50.970">
    <property type="match status" value="1"/>
</dbReference>